<protein>
    <submittedName>
        <fullName evidence="3">Uncharacterized protein</fullName>
    </submittedName>
</protein>
<organism evidence="3 5">
    <name type="scientific">Adineta ricciae</name>
    <name type="common">Rotifer</name>
    <dbReference type="NCBI Taxonomy" id="249248"/>
    <lineage>
        <taxon>Eukaryota</taxon>
        <taxon>Metazoa</taxon>
        <taxon>Spiralia</taxon>
        <taxon>Gnathifera</taxon>
        <taxon>Rotifera</taxon>
        <taxon>Eurotatoria</taxon>
        <taxon>Bdelloidea</taxon>
        <taxon>Adinetida</taxon>
        <taxon>Adinetidae</taxon>
        <taxon>Adineta</taxon>
    </lineage>
</organism>
<evidence type="ECO:0000313" key="4">
    <source>
        <dbReference type="Proteomes" id="UP000663828"/>
    </source>
</evidence>
<evidence type="ECO:0000313" key="3">
    <source>
        <dbReference type="EMBL" id="CAF1539061.1"/>
    </source>
</evidence>
<reference evidence="3" key="1">
    <citation type="submission" date="2021-02" db="EMBL/GenBank/DDBJ databases">
        <authorList>
            <person name="Nowell W R."/>
        </authorList>
    </citation>
    <scope>NUCLEOTIDE SEQUENCE</scope>
</reference>
<dbReference type="AlphaFoldDB" id="A0A815W114"/>
<feature type="transmembrane region" description="Helical" evidence="1">
    <location>
        <begin position="234"/>
        <end position="255"/>
    </location>
</feature>
<feature type="transmembrane region" description="Helical" evidence="1">
    <location>
        <begin position="209"/>
        <end position="228"/>
    </location>
</feature>
<keyword evidence="4" id="KW-1185">Reference proteome</keyword>
<proteinExistence type="predicted"/>
<dbReference type="Proteomes" id="UP000663852">
    <property type="component" value="Unassembled WGS sequence"/>
</dbReference>
<sequence>MANNDDENSKQSSAVSNSDTTVLPWNAIGSTRSSVFELEKSLEQEINKLLLQQPSFSKTDSVPPLHDGRNIMKGLVIECPPLNEMNVGTCAYGHSKCSNVVSESQHITLCAKHYTEMMEKFDDKKNIASVLPPNYNQKVYSDILPVIDRCIDLLVTLKAFDYHEKQFYQSLVCVKAFILVYRRYLNPGNEQLMNTVLMTLREYPERSQAMISTVVSVLGYFGIMLVVRDLGLELPVGAALATSGSLTALIGIVAPNMFGARIAALPALPIILGSAIGVTGVSHIITKLWDWNKPPPPRNEWCRITLWLFT</sequence>
<dbReference type="EMBL" id="CAJNOR010004583">
    <property type="protein sequence ID" value="CAF1513614.1"/>
    <property type="molecule type" value="Genomic_DNA"/>
</dbReference>
<keyword evidence="1" id="KW-1133">Transmembrane helix</keyword>
<keyword evidence="1" id="KW-0812">Transmembrane</keyword>
<evidence type="ECO:0000313" key="5">
    <source>
        <dbReference type="Proteomes" id="UP000663852"/>
    </source>
</evidence>
<name>A0A815W114_ADIRI</name>
<dbReference type="Proteomes" id="UP000663828">
    <property type="component" value="Unassembled WGS sequence"/>
</dbReference>
<feature type="transmembrane region" description="Helical" evidence="1">
    <location>
        <begin position="262"/>
        <end position="285"/>
    </location>
</feature>
<keyword evidence="1" id="KW-0472">Membrane</keyword>
<evidence type="ECO:0000313" key="2">
    <source>
        <dbReference type="EMBL" id="CAF1513614.1"/>
    </source>
</evidence>
<gene>
    <name evidence="3" type="ORF">EDS130_LOCUS45176</name>
    <name evidence="2" type="ORF">XAT740_LOCUS40364</name>
</gene>
<evidence type="ECO:0000256" key="1">
    <source>
        <dbReference type="SAM" id="Phobius"/>
    </source>
</evidence>
<accession>A0A815W114</accession>
<comment type="caution">
    <text evidence="3">The sequence shown here is derived from an EMBL/GenBank/DDBJ whole genome shotgun (WGS) entry which is preliminary data.</text>
</comment>
<dbReference type="EMBL" id="CAJNOJ010001022">
    <property type="protein sequence ID" value="CAF1539061.1"/>
    <property type="molecule type" value="Genomic_DNA"/>
</dbReference>